<dbReference type="AlphaFoldDB" id="A0AAX1K1W9"/>
<evidence type="ECO:0000313" key="4">
    <source>
        <dbReference type="EMBL" id="QQL46954.1"/>
    </source>
</evidence>
<dbReference type="GO" id="GO:0016887">
    <property type="term" value="F:ATP hydrolysis activity"/>
    <property type="evidence" value="ECO:0007669"/>
    <property type="project" value="InterPro"/>
</dbReference>
<dbReference type="InterPro" id="IPR027417">
    <property type="entry name" value="P-loop_NTPase"/>
</dbReference>
<dbReference type="PROSITE" id="PS50893">
    <property type="entry name" value="ABC_TRANSPORTER_2"/>
    <property type="match status" value="1"/>
</dbReference>
<keyword evidence="2 4" id="KW-0067">ATP-binding</keyword>
<dbReference type="InterPro" id="IPR017871">
    <property type="entry name" value="ABC_transporter-like_CS"/>
</dbReference>
<dbReference type="PROSITE" id="PS00211">
    <property type="entry name" value="ABC_TRANSPORTER_1"/>
    <property type="match status" value="1"/>
</dbReference>
<dbReference type="InterPro" id="IPR003593">
    <property type="entry name" value="AAA+_ATPase"/>
</dbReference>
<keyword evidence="1" id="KW-0547">Nucleotide-binding</keyword>
<dbReference type="PANTHER" id="PTHR24221:SF654">
    <property type="entry name" value="ATP-BINDING CASSETTE SUB-FAMILY B MEMBER 6"/>
    <property type="match status" value="1"/>
</dbReference>
<dbReference type="InterPro" id="IPR003439">
    <property type="entry name" value="ABC_transporter-like_ATP-bd"/>
</dbReference>
<feature type="domain" description="ABC transporter" evidence="3">
    <location>
        <begin position="1"/>
        <end position="209"/>
    </location>
</feature>
<protein>
    <submittedName>
        <fullName evidence="4">ATP-binding cassette domain-containing protein</fullName>
    </submittedName>
</protein>
<reference evidence="5" key="1">
    <citation type="submission" date="2020-12" db="EMBL/GenBank/DDBJ databases">
        <authorList>
            <person name="Wen Z.T."/>
        </authorList>
    </citation>
    <scope>NUCLEOTIDE SEQUENCE [LARGE SCALE GENOMIC DNA]</scope>
    <source>
        <strain evidence="5">27-3</strain>
    </source>
</reference>
<organism evidence="4 5">
    <name type="scientific">Streptococcus mutans</name>
    <dbReference type="NCBI Taxonomy" id="1309"/>
    <lineage>
        <taxon>Bacteria</taxon>
        <taxon>Bacillati</taxon>
        <taxon>Bacillota</taxon>
        <taxon>Bacilli</taxon>
        <taxon>Lactobacillales</taxon>
        <taxon>Streptococcaceae</taxon>
        <taxon>Streptococcus</taxon>
    </lineage>
</organism>
<dbReference type="SMART" id="SM00382">
    <property type="entry name" value="AAA"/>
    <property type="match status" value="1"/>
</dbReference>
<evidence type="ECO:0000256" key="2">
    <source>
        <dbReference type="ARBA" id="ARBA00022840"/>
    </source>
</evidence>
<dbReference type="Pfam" id="PF00005">
    <property type="entry name" value="ABC_tran"/>
    <property type="match status" value="1"/>
</dbReference>
<dbReference type="InterPro" id="IPR039421">
    <property type="entry name" value="Type_1_exporter"/>
</dbReference>
<dbReference type="SUPFAM" id="SSF52540">
    <property type="entry name" value="P-loop containing nucleoside triphosphate hydrolases"/>
    <property type="match status" value="1"/>
</dbReference>
<name>A0AAX1K1W9_STRMG</name>
<dbReference type="GO" id="GO:0005524">
    <property type="term" value="F:ATP binding"/>
    <property type="evidence" value="ECO:0007669"/>
    <property type="project" value="UniProtKB-KW"/>
</dbReference>
<evidence type="ECO:0000256" key="1">
    <source>
        <dbReference type="ARBA" id="ARBA00022741"/>
    </source>
</evidence>
<dbReference type="GO" id="GO:0034040">
    <property type="term" value="F:ATPase-coupled lipid transmembrane transporter activity"/>
    <property type="evidence" value="ECO:0007669"/>
    <property type="project" value="TreeGrafter"/>
</dbReference>
<proteinExistence type="predicted"/>
<evidence type="ECO:0000259" key="3">
    <source>
        <dbReference type="PROSITE" id="PS50893"/>
    </source>
</evidence>
<gene>
    <name evidence="4" type="ORF">IGS65_007825</name>
</gene>
<sequence>MRNLDLSIRCGEKIAVMVKSGSGKTTLAKILAGYYTVSSGDSFLDGEKINYSQLRQLVTYVPQQSYVFTGTILDNLLLGAEEEVTDDRLMEVCSIAEILDDIKAMPLGFQTQISADGGLSGGQKQRLAIARALLTRQPVLIFDEATSGLDRDTEEKVIANLSKLDRTIIFIAHRGSVSYYADRIVEIDSGEKIKDRINHRPFSFLMTTL</sequence>
<accession>A0AAX1K1W9</accession>
<dbReference type="Gene3D" id="3.40.50.300">
    <property type="entry name" value="P-loop containing nucleotide triphosphate hydrolases"/>
    <property type="match status" value="1"/>
</dbReference>
<dbReference type="CDD" id="cd03228">
    <property type="entry name" value="ABCC_MRP_Like"/>
    <property type="match status" value="1"/>
</dbReference>
<dbReference type="Proteomes" id="UP000595884">
    <property type="component" value="Chromosome"/>
</dbReference>
<dbReference type="EMBL" id="CP066294">
    <property type="protein sequence ID" value="QQL46954.1"/>
    <property type="molecule type" value="Genomic_DNA"/>
</dbReference>
<evidence type="ECO:0000313" key="5">
    <source>
        <dbReference type="Proteomes" id="UP000595884"/>
    </source>
</evidence>
<dbReference type="PANTHER" id="PTHR24221">
    <property type="entry name" value="ATP-BINDING CASSETTE SUB-FAMILY B"/>
    <property type="match status" value="1"/>
</dbReference>